<keyword evidence="2" id="KW-0238">DNA-binding</keyword>
<comment type="caution">
    <text evidence="5">The sequence shown here is derived from an EMBL/GenBank/DDBJ whole genome shotgun (WGS) entry which is preliminary data.</text>
</comment>
<dbReference type="Proteomes" id="UP001142292">
    <property type="component" value="Unassembled WGS sequence"/>
</dbReference>
<dbReference type="CDD" id="cd06170">
    <property type="entry name" value="LuxR_C_like"/>
    <property type="match status" value="1"/>
</dbReference>
<dbReference type="Gene3D" id="1.10.10.10">
    <property type="entry name" value="Winged helix-like DNA-binding domain superfamily/Winged helix DNA-binding domain"/>
    <property type="match status" value="1"/>
</dbReference>
<dbReference type="PRINTS" id="PR00038">
    <property type="entry name" value="HTHLUXR"/>
</dbReference>
<dbReference type="PANTHER" id="PTHR44688:SF16">
    <property type="entry name" value="DNA-BINDING TRANSCRIPTIONAL ACTIVATOR DEVR_DOSR"/>
    <property type="match status" value="1"/>
</dbReference>
<dbReference type="PANTHER" id="PTHR44688">
    <property type="entry name" value="DNA-BINDING TRANSCRIPTIONAL ACTIVATOR DEVR_DOSR"/>
    <property type="match status" value="1"/>
</dbReference>
<dbReference type="SMART" id="SM00421">
    <property type="entry name" value="HTH_LUXR"/>
    <property type="match status" value="1"/>
</dbReference>
<dbReference type="Pfam" id="PF00196">
    <property type="entry name" value="GerE"/>
    <property type="match status" value="1"/>
</dbReference>
<dbReference type="PROSITE" id="PS00622">
    <property type="entry name" value="HTH_LUXR_1"/>
    <property type="match status" value="1"/>
</dbReference>
<sequence length="85" mass="9455">MSKHDAVCLALDGEVPERGDTGESVRLTPREREVAQLICDGLSNRAIAERLVISVRTVDGHVERMLAKLEVRSRTQIATWVLSRS</sequence>
<gene>
    <name evidence="5" type="ORF">GCM10017579_32470</name>
</gene>
<evidence type="ECO:0000256" key="2">
    <source>
        <dbReference type="ARBA" id="ARBA00023125"/>
    </source>
</evidence>
<dbReference type="PROSITE" id="PS50043">
    <property type="entry name" value="HTH_LUXR_2"/>
    <property type="match status" value="1"/>
</dbReference>
<organism evidence="5 6">
    <name type="scientific">Nocardioides luteus</name>
    <dbReference type="NCBI Taxonomy" id="1844"/>
    <lineage>
        <taxon>Bacteria</taxon>
        <taxon>Bacillati</taxon>
        <taxon>Actinomycetota</taxon>
        <taxon>Actinomycetes</taxon>
        <taxon>Propionibacteriales</taxon>
        <taxon>Nocardioidaceae</taxon>
        <taxon>Nocardioides</taxon>
    </lineage>
</organism>
<keyword evidence="6" id="KW-1185">Reference proteome</keyword>
<proteinExistence type="predicted"/>
<keyword evidence="1" id="KW-0805">Transcription regulation</keyword>
<dbReference type="EMBL" id="BSEL01000006">
    <property type="protein sequence ID" value="GLJ69211.1"/>
    <property type="molecule type" value="Genomic_DNA"/>
</dbReference>
<dbReference type="InterPro" id="IPR016032">
    <property type="entry name" value="Sig_transdc_resp-reg_C-effctor"/>
</dbReference>
<evidence type="ECO:0000256" key="3">
    <source>
        <dbReference type="ARBA" id="ARBA00023163"/>
    </source>
</evidence>
<dbReference type="InterPro" id="IPR036388">
    <property type="entry name" value="WH-like_DNA-bd_sf"/>
</dbReference>
<accession>A0ABQ5T202</accession>
<keyword evidence="3" id="KW-0804">Transcription</keyword>
<dbReference type="SUPFAM" id="SSF46894">
    <property type="entry name" value="C-terminal effector domain of the bipartite response regulators"/>
    <property type="match status" value="1"/>
</dbReference>
<dbReference type="InterPro" id="IPR000792">
    <property type="entry name" value="Tscrpt_reg_LuxR_C"/>
</dbReference>
<name>A0ABQ5T202_9ACTN</name>
<evidence type="ECO:0000313" key="5">
    <source>
        <dbReference type="EMBL" id="GLJ69211.1"/>
    </source>
</evidence>
<evidence type="ECO:0000259" key="4">
    <source>
        <dbReference type="PROSITE" id="PS50043"/>
    </source>
</evidence>
<reference evidence="5" key="2">
    <citation type="submission" date="2023-01" db="EMBL/GenBank/DDBJ databases">
        <authorList>
            <person name="Sun Q."/>
            <person name="Evtushenko L."/>
        </authorList>
    </citation>
    <scope>NUCLEOTIDE SEQUENCE</scope>
    <source>
        <strain evidence="5">VKM Ac-1246</strain>
    </source>
</reference>
<protein>
    <recommendedName>
        <fullName evidence="4">HTH luxR-type domain-containing protein</fullName>
    </recommendedName>
</protein>
<feature type="domain" description="HTH luxR-type" evidence="4">
    <location>
        <begin position="20"/>
        <end position="85"/>
    </location>
</feature>
<reference evidence="5" key="1">
    <citation type="journal article" date="2014" name="Int. J. Syst. Evol. Microbiol.">
        <title>Complete genome of a new Firmicutes species belonging to the dominant human colonic microbiota ('Ruminococcus bicirculans') reveals two chromosomes and a selective capacity to utilize plant glucans.</title>
        <authorList>
            <consortium name="NISC Comparative Sequencing Program"/>
            <person name="Wegmann U."/>
            <person name="Louis P."/>
            <person name="Goesmann A."/>
            <person name="Henrissat B."/>
            <person name="Duncan S.H."/>
            <person name="Flint H.J."/>
        </authorList>
    </citation>
    <scope>NUCLEOTIDE SEQUENCE</scope>
    <source>
        <strain evidence="5">VKM Ac-1246</strain>
    </source>
</reference>
<evidence type="ECO:0000313" key="6">
    <source>
        <dbReference type="Proteomes" id="UP001142292"/>
    </source>
</evidence>
<evidence type="ECO:0000256" key="1">
    <source>
        <dbReference type="ARBA" id="ARBA00023015"/>
    </source>
</evidence>